<comment type="caution">
    <text evidence="1">The sequence shown here is derived from an EMBL/GenBank/DDBJ whole genome shotgun (WGS) entry which is preliminary data.</text>
</comment>
<organism evidence="1 2">
    <name type="scientific">Trichonephila inaurata madagascariensis</name>
    <dbReference type="NCBI Taxonomy" id="2747483"/>
    <lineage>
        <taxon>Eukaryota</taxon>
        <taxon>Metazoa</taxon>
        <taxon>Ecdysozoa</taxon>
        <taxon>Arthropoda</taxon>
        <taxon>Chelicerata</taxon>
        <taxon>Arachnida</taxon>
        <taxon>Araneae</taxon>
        <taxon>Araneomorphae</taxon>
        <taxon>Entelegynae</taxon>
        <taxon>Araneoidea</taxon>
        <taxon>Nephilidae</taxon>
        <taxon>Trichonephila</taxon>
        <taxon>Trichonephila inaurata</taxon>
    </lineage>
</organism>
<proteinExistence type="predicted"/>
<dbReference type="AlphaFoldDB" id="A0A8X6YJE9"/>
<accession>A0A8X6YJE9</accession>
<name>A0A8X6YJE9_9ARAC</name>
<dbReference type="EMBL" id="BMAV01019538">
    <property type="protein sequence ID" value="GFY72609.1"/>
    <property type="molecule type" value="Genomic_DNA"/>
</dbReference>
<gene>
    <name evidence="1" type="ORF">TNIN_142221</name>
</gene>
<dbReference type="Proteomes" id="UP000886998">
    <property type="component" value="Unassembled WGS sequence"/>
</dbReference>
<keyword evidence="2" id="KW-1185">Reference proteome</keyword>
<protein>
    <submittedName>
        <fullName evidence="1">Uncharacterized protein</fullName>
    </submittedName>
</protein>
<sequence length="73" mass="8279">MGRRTFRTIDQGNIFTAGMERNQPVPCPEASEGSLWTFYGDHKDTASRHGGCVVNPLLQPDFKLQIHQVSRMF</sequence>
<evidence type="ECO:0000313" key="1">
    <source>
        <dbReference type="EMBL" id="GFY72609.1"/>
    </source>
</evidence>
<evidence type="ECO:0000313" key="2">
    <source>
        <dbReference type="Proteomes" id="UP000886998"/>
    </source>
</evidence>
<reference evidence="1" key="1">
    <citation type="submission" date="2020-08" db="EMBL/GenBank/DDBJ databases">
        <title>Multicomponent nature underlies the extraordinary mechanical properties of spider dragline silk.</title>
        <authorList>
            <person name="Kono N."/>
            <person name="Nakamura H."/>
            <person name="Mori M."/>
            <person name="Yoshida Y."/>
            <person name="Ohtoshi R."/>
            <person name="Malay A.D."/>
            <person name="Moran D.A.P."/>
            <person name="Tomita M."/>
            <person name="Numata K."/>
            <person name="Arakawa K."/>
        </authorList>
    </citation>
    <scope>NUCLEOTIDE SEQUENCE</scope>
</reference>